<organism evidence="1 2">
    <name type="scientific">Lophiotrema nucula</name>
    <dbReference type="NCBI Taxonomy" id="690887"/>
    <lineage>
        <taxon>Eukaryota</taxon>
        <taxon>Fungi</taxon>
        <taxon>Dikarya</taxon>
        <taxon>Ascomycota</taxon>
        <taxon>Pezizomycotina</taxon>
        <taxon>Dothideomycetes</taxon>
        <taxon>Pleosporomycetidae</taxon>
        <taxon>Pleosporales</taxon>
        <taxon>Lophiotremataceae</taxon>
        <taxon>Lophiotrema</taxon>
    </lineage>
</organism>
<dbReference type="EMBL" id="ML977342">
    <property type="protein sequence ID" value="KAF2109374.1"/>
    <property type="molecule type" value="Genomic_DNA"/>
</dbReference>
<evidence type="ECO:0000313" key="1">
    <source>
        <dbReference type="EMBL" id="KAF2109374.1"/>
    </source>
</evidence>
<gene>
    <name evidence="1" type="ORF">BDV96DRAFT_651814</name>
</gene>
<dbReference type="AlphaFoldDB" id="A0A6A5YRM1"/>
<sequence>MALRKHRITHTLHYPSIVPKADFPFLSSEILHIRKDSDSALLSSRRDEHFHHSSDPNYWNPMLDDEDWPIHKILCSSSNREFSIDKRPKSDCIRGIYFNPEGKQPEFMWIKTGVTEDHNGLWTSFAVLSNLPGTTRGERPQLTEVISDTTFCPTIYPPIAMYQCGTGRMLFTHEKQNLSLASIDDGFSCWKGPVLFLGMWRDLETRDLRYIVDKLRDLWDCSWRRQLLYPPPCVETVPGVRMNCNGDIDLMDCPELEEVKMGAQYLGPDHPNRMDNNGEIPVGSLIGLPLFCVSLGWSFIWRDRTHDDYAFVDALKILHPGVAEYAITCGTVYVFRKDLKPLHTAHLLALIEYCHELEPDVSLAESPERNRRLLARASKAGFEQFWEEILMRRVFRDCRDLPSPYDV</sequence>
<reference evidence="1" key="1">
    <citation type="journal article" date="2020" name="Stud. Mycol.">
        <title>101 Dothideomycetes genomes: a test case for predicting lifestyles and emergence of pathogens.</title>
        <authorList>
            <person name="Haridas S."/>
            <person name="Albert R."/>
            <person name="Binder M."/>
            <person name="Bloem J."/>
            <person name="Labutti K."/>
            <person name="Salamov A."/>
            <person name="Andreopoulos B."/>
            <person name="Baker S."/>
            <person name="Barry K."/>
            <person name="Bills G."/>
            <person name="Bluhm B."/>
            <person name="Cannon C."/>
            <person name="Castanera R."/>
            <person name="Culley D."/>
            <person name="Daum C."/>
            <person name="Ezra D."/>
            <person name="Gonzalez J."/>
            <person name="Henrissat B."/>
            <person name="Kuo A."/>
            <person name="Liang C."/>
            <person name="Lipzen A."/>
            <person name="Lutzoni F."/>
            <person name="Magnuson J."/>
            <person name="Mondo S."/>
            <person name="Nolan M."/>
            <person name="Ohm R."/>
            <person name="Pangilinan J."/>
            <person name="Park H.-J."/>
            <person name="Ramirez L."/>
            <person name="Alfaro M."/>
            <person name="Sun H."/>
            <person name="Tritt A."/>
            <person name="Yoshinaga Y."/>
            <person name="Zwiers L.-H."/>
            <person name="Turgeon B."/>
            <person name="Goodwin S."/>
            <person name="Spatafora J."/>
            <person name="Crous P."/>
            <person name="Grigoriev I."/>
        </authorList>
    </citation>
    <scope>NUCLEOTIDE SEQUENCE</scope>
    <source>
        <strain evidence="1">CBS 627.86</strain>
    </source>
</reference>
<accession>A0A6A5YRM1</accession>
<proteinExistence type="predicted"/>
<evidence type="ECO:0000313" key="2">
    <source>
        <dbReference type="Proteomes" id="UP000799770"/>
    </source>
</evidence>
<name>A0A6A5YRM1_9PLEO</name>
<dbReference type="OrthoDB" id="437457at2759"/>
<keyword evidence="2" id="KW-1185">Reference proteome</keyword>
<dbReference type="Proteomes" id="UP000799770">
    <property type="component" value="Unassembled WGS sequence"/>
</dbReference>
<protein>
    <submittedName>
        <fullName evidence="1">Uncharacterized protein</fullName>
    </submittedName>
</protein>